<evidence type="ECO:0000313" key="2">
    <source>
        <dbReference type="EMBL" id="MCP2161876.1"/>
    </source>
</evidence>
<name>A0ABT1H3W5_9NOCA</name>
<organism evidence="2 3">
    <name type="scientific">Williamsia serinedens</name>
    <dbReference type="NCBI Taxonomy" id="391736"/>
    <lineage>
        <taxon>Bacteria</taxon>
        <taxon>Bacillati</taxon>
        <taxon>Actinomycetota</taxon>
        <taxon>Actinomycetes</taxon>
        <taxon>Mycobacteriales</taxon>
        <taxon>Nocardiaceae</taxon>
        <taxon>Williamsia</taxon>
    </lineage>
</organism>
<dbReference type="RefSeq" id="WP_253655448.1">
    <property type="nucleotide sequence ID" value="NZ_BAAAOE010000001.1"/>
</dbReference>
<comment type="caution">
    <text evidence="2">The sequence shown here is derived from an EMBL/GenBank/DDBJ whole genome shotgun (WGS) entry which is preliminary data.</text>
</comment>
<feature type="compositionally biased region" description="Polar residues" evidence="1">
    <location>
        <begin position="1"/>
        <end position="15"/>
    </location>
</feature>
<dbReference type="EMBL" id="JAMTCG010000005">
    <property type="protein sequence ID" value="MCP2161876.1"/>
    <property type="molecule type" value="Genomic_DNA"/>
</dbReference>
<keyword evidence="3" id="KW-1185">Reference proteome</keyword>
<reference evidence="2 3" key="1">
    <citation type="submission" date="2022-06" db="EMBL/GenBank/DDBJ databases">
        <title>Genomic Encyclopedia of Archaeal and Bacterial Type Strains, Phase II (KMG-II): from individual species to whole genera.</title>
        <authorList>
            <person name="Goeker M."/>
        </authorList>
    </citation>
    <scope>NUCLEOTIDE SEQUENCE [LARGE SCALE GENOMIC DNA]</scope>
    <source>
        <strain evidence="2 3">DSM 45037</strain>
    </source>
</reference>
<dbReference type="Proteomes" id="UP001205740">
    <property type="component" value="Unassembled WGS sequence"/>
</dbReference>
<sequence>MPDTDPATSDENATGYTAPPEGVDEDAAPATPDENAQGYTAPPQHATDPGGHP</sequence>
<accession>A0ABT1H3W5</accession>
<evidence type="ECO:0000256" key="1">
    <source>
        <dbReference type="SAM" id="MobiDB-lite"/>
    </source>
</evidence>
<gene>
    <name evidence="2" type="ORF">LX12_003075</name>
</gene>
<evidence type="ECO:0000313" key="3">
    <source>
        <dbReference type="Proteomes" id="UP001205740"/>
    </source>
</evidence>
<proteinExistence type="predicted"/>
<feature type="region of interest" description="Disordered" evidence="1">
    <location>
        <begin position="1"/>
        <end position="53"/>
    </location>
</feature>
<protein>
    <submittedName>
        <fullName evidence="2">Uncharacterized protein</fullName>
    </submittedName>
</protein>